<dbReference type="Pfam" id="PF12836">
    <property type="entry name" value="HHH_3"/>
    <property type="match status" value="1"/>
</dbReference>
<dbReference type="GO" id="GO:0015628">
    <property type="term" value="P:protein secretion by the type II secretion system"/>
    <property type="evidence" value="ECO:0007669"/>
    <property type="project" value="TreeGrafter"/>
</dbReference>
<feature type="domain" description="Helix-hairpin-helix DNA-binding motif class 1" evidence="2">
    <location>
        <begin position="142"/>
        <end position="161"/>
    </location>
</feature>
<dbReference type="Pfam" id="PF10531">
    <property type="entry name" value="SLBB"/>
    <property type="match status" value="1"/>
</dbReference>
<dbReference type="AlphaFoldDB" id="A0A1Q9LTZ3"/>
<gene>
    <name evidence="3" type="ORF">BJP25_06275</name>
</gene>
<dbReference type="InterPro" id="IPR051675">
    <property type="entry name" value="Endo/Exo/Phosphatase_dom_1"/>
</dbReference>
<dbReference type="GO" id="GO:0015627">
    <property type="term" value="C:type II protein secretion system complex"/>
    <property type="evidence" value="ECO:0007669"/>
    <property type="project" value="TreeGrafter"/>
</dbReference>
<comment type="caution">
    <text evidence="3">The sequence shown here is derived from an EMBL/GenBank/DDBJ whole genome shotgun (WGS) entry which is preliminary data.</text>
</comment>
<dbReference type="Gene3D" id="3.10.560.10">
    <property type="entry name" value="Outer membrane lipoprotein wza domain like"/>
    <property type="match status" value="1"/>
</dbReference>
<keyword evidence="1" id="KW-1133">Transmembrane helix</keyword>
<protein>
    <recommendedName>
        <fullName evidence="2">Helix-hairpin-helix DNA-binding motif class 1 domain-containing protein</fullName>
    </recommendedName>
</protein>
<dbReference type="GO" id="GO:0006281">
    <property type="term" value="P:DNA repair"/>
    <property type="evidence" value="ECO:0007669"/>
    <property type="project" value="InterPro"/>
</dbReference>
<keyword evidence="1" id="KW-0812">Transmembrane</keyword>
<proteinExistence type="predicted"/>
<evidence type="ECO:0000313" key="3">
    <source>
        <dbReference type="EMBL" id="OLR95498.1"/>
    </source>
</evidence>
<dbReference type="GO" id="GO:0003677">
    <property type="term" value="F:DNA binding"/>
    <property type="evidence" value="ECO:0007669"/>
    <property type="project" value="InterPro"/>
</dbReference>
<sequence>MRRAGPRRVPIALVVGVVAVLAIVAYLLLSGPPAPEAAPDLAAATVETSRAPTSARPAEVVVDVVGKVQAPGVRSLPSGSRVRDALTAAGGATSDADLSTLNLARPLVDGEQVRVGLPQLAVPGPAAAGTAGPVDLNSATVAQLDELPGVGAVTAQRILDWRERHGRFSSVAQLQEVDGIGPARFESLRELVVVP</sequence>
<reference evidence="3 4" key="1">
    <citation type="submission" date="2016-10" db="EMBL/GenBank/DDBJ databases">
        <title>The Draft Genome Sequence of Actinokineospora bangkokensis 44EHWT reveals the biosynthetic pathway of antifungal compounds Thailandins with unusual extender unit butylmalonyl-CoA.</title>
        <authorList>
            <person name="Greule A."/>
            <person name="Intra B."/>
            <person name="Flemming S."/>
            <person name="Rommel M.G."/>
            <person name="Panbangred W."/>
            <person name="Bechthold A."/>
        </authorList>
    </citation>
    <scope>NUCLEOTIDE SEQUENCE [LARGE SCALE GENOMIC DNA]</scope>
    <source>
        <strain evidence="3 4">44EHW</strain>
    </source>
</reference>
<dbReference type="InterPro" id="IPR010994">
    <property type="entry name" value="RuvA_2-like"/>
</dbReference>
<evidence type="ECO:0000313" key="4">
    <source>
        <dbReference type="Proteomes" id="UP000186040"/>
    </source>
</evidence>
<keyword evidence="4" id="KW-1185">Reference proteome</keyword>
<name>A0A1Q9LTZ3_9PSEU</name>
<feature type="transmembrane region" description="Helical" evidence="1">
    <location>
        <begin position="9"/>
        <end position="29"/>
    </location>
</feature>
<dbReference type="InterPro" id="IPR019554">
    <property type="entry name" value="Soluble_ligand-bd"/>
</dbReference>
<dbReference type="PANTHER" id="PTHR21180">
    <property type="entry name" value="ENDONUCLEASE/EXONUCLEASE/PHOSPHATASE FAMILY DOMAIN-CONTAINING PROTEIN 1"/>
    <property type="match status" value="1"/>
</dbReference>
<dbReference type="EMBL" id="MKQR01000002">
    <property type="protein sequence ID" value="OLR95498.1"/>
    <property type="molecule type" value="Genomic_DNA"/>
</dbReference>
<dbReference type="Gene3D" id="1.10.150.280">
    <property type="entry name" value="AF1531-like domain"/>
    <property type="match status" value="1"/>
</dbReference>
<organism evidence="3 4">
    <name type="scientific">Actinokineospora bangkokensis</name>
    <dbReference type="NCBI Taxonomy" id="1193682"/>
    <lineage>
        <taxon>Bacteria</taxon>
        <taxon>Bacillati</taxon>
        <taxon>Actinomycetota</taxon>
        <taxon>Actinomycetes</taxon>
        <taxon>Pseudonocardiales</taxon>
        <taxon>Pseudonocardiaceae</taxon>
        <taxon>Actinokineospora</taxon>
    </lineage>
</organism>
<keyword evidence="1" id="KW-0472">Membrane</keyword>
<evidence type="ECO:0000256" key="1">
    <source>
        <dbReference type="SAM" id="Phobius"/>
    </source>
</evidence>
<dbReference type="STRING" id="1193682.BJP25_06275"/>
<dbReference type="SUPFAM" id="SSF47781">
    <property type="entry name" value="RuvA domain 2-like"/>
    <property type="match status" value="1"/>
</dbReference>
<evidence type="ECO:0000259" key="2">
    <source>
        <dbReference type="SMART" id="SM00278"/>
    </source>
</evidence>
<dbReference type="SMART" id="SM00278">
    <property type="entry name" value="HhH1"/>
    <property type="match status" value="2"/>
</dbReference>
<accession>A0A1Q9LTZ3</accession>
<dbReference type="InterPro" id="IPR003583">
    <property type="entry name" value="Hlx-hairpin-Hlx_DNA-bd_motif"/>
</dbReference>
<dbReference type="Proteomes" id="UP000186040">
    <property type="component" value="Unassembled WGS sequence"/>
</dbReference>
<feature type="domain" description="Helix-hairpin-helix DNA-binding motif class 1" evidence="2">
    <location>
        <begin position="172"/>
        <end position="191"/>
    </location>
</feature>
<dbReference type="PANTHER" id="PTHR21180:SF32">
    <property type="entry name" value="ENDONUCLEASE_EXONUCLEASE_PHOSPHATASE FAMILY DOMAIN-CONTAINING PROTEIN 1"/>
    <property type="match status" value="1"/>
</dbReference>